<keyword evidence="1" id="KW-1133">Transmembrane helix</keyword>
<protein>
    <submittedName>
        <fullName evidence="2">Uncharacterized protein</fullName>
    </submittedName>
</protein>
<comment type="caution">
    <text evidence="2">The sequence shown here is derived from an EMBL/GenBank/DDBJ whole genome shotgun (WGS) entry which is preliminary data.</text>
</comment>
<dbReference type="Proteomes" id="UP000419144">
    <property type="component" value="Unassembled WGS sequence"/>
</dbReference>
<dbReference type="AlphaFoldDB" id="A0A640KS47"/>
<dbReference type="VEuPathDB" id="TriTrypDB:LtaPh_3428600"/>
<dbReference type="EMBL" id="BLBS01000054">
    <property type="protein sequence ID" value="GET92362.1"/>
    <property type="molecule type" value="Genomic_DNA"/>
</dbReference>
<evidence type="ECO:0000256" key="1">
    <source>
        <dbReference type="SAM" id="Phobius"/>
    </source>
</evidence>
<reference evidence="2" key="1">
    <citation type="submission" date="2019-11" db="EMBL/GenBank/DDBJ databases">
        <title>Leishmania tarentolae CDS.</title>
        <authorList>
            <person name="Goto Y."/>
            <person name="Yamagishi J."/>
        </authorList>
    </citation>
    <scope>NUCLEOTIDE SEQUENCE [LARGE SCALE GENOMIC DNA]</scope>
    <source>
        <strain evidence="2">Parrot Tar II</strain>
    </source>
</reference>
<feature type="transmembrane region" description="Helical" evidence="1">
    <location>
        <begin position="40"/>
        <end position="58"/>
    </location>
</feature>
<proteinExistence type="predicted"/>
<accession>A0A640KS47</accession>
<gene>
    <name evidence="2" type="ORF">LtaPh_3428600</name>
</gene>
<dbReference type="OrthoDB" id="264331at2759"/>
<evidence type="ECO:0000313" key="2">
    <source>
        <dbReference type="EMBL" id="GET92362.1"/>
    </source>
</evidence>
<keyword evidence="1" id="KW-0472">Membrane</keyword>
<keyword evidence="3" id="KW-1185">Reference proteome</keyword>
<feature type="transmembrane region" description="Helical" evidence="1">
    <location>
        <begin position="15"/>
        <end position="34"/>
    </location>
</feature>
<sequence>MLNLIVAGLTQPPQMMINSAGSVGLLLAFVLGSHQVLTEHVIGAYLALQLLWWLLLWIRAARAVGSRSECRKLEERWNQAFLKWMDVLRFGVAELICNHILHVEFGTQVCMLYCEAAALRAVAKPFLYVILRVSVGSESATVLTGYDPMHLLESVGWHERTERANGPAWKQHGGAGARVTSAQVRVSSLAPTKNSDSAQKNNNNLCTVLDEGPHFNRTSRGCLLKYVE</sequence>
<keyword evidence="1" id="KW-0812">Transmembrane</keyword>
<name>A0A640KS47_LEITA</name>
<organism evidence="2 3">
    <name type="scientific">Leishmania tarentolae</name>
    <name type="common">Sauroleishmania tarentolae</name>
    <dbReference type="NCBI Taxonomy" id="5689"/>
    <lineage>
        <taxon>Eukaryota</taxon>
        <taxon>Discoba</taxon>
        <taxon>Euglenozoa</taxon>
        <taxon>Kinetoplastea</taxon>
        <taxon>Metakinetoplastina</taxon>
        <taxon>Trypanosomatida</taxon>
        <taxon>Trypanosomatidae</taxon>
        <taxon>Leishmaniinae</taxon>
        <taxon>Leishmania</taxon>
        <taxon>lizard Leishmania</taxon>
    </lineage>
</organism>
<evidence type="ECO:0000313" key="3">
    <source>
        <dbReference type="Proteomes" id="UP000419144"/>
    </source>
</evidence>